<accession>A0A9D1Z8N0</accession>
<comment type="caution">
    <text evidence="2">The sequence shown here is derived from an EMBL/GenBank/DDBJ whole genome shotgun (WGS) entry which is preliminary data.</text>
</comment>
<protein>
    <submittedName>
        <fullName evidence="2">Rrf2 family transcriptional regulator</fullName>
    </submittedName>
</protein>
<dbReference type="PROSITE" id="PS51197">
    <property type="entry name" value="HTH_RRF2_2"/>
    <property type="match status" value="1"/>
</dbReference>
<reference evidence="2" key="1">
    <citation type="journal article" date="2021" name="PeerJ">
        <title>Extensive microbial diversity within the chicken gut microbiome revealed by metagenomics and culture.</title>
        <authorList>
            <person name="Gilroy R."/>
            <person name="Ravi A."/>
            <person name="Getino M."/>
            <person name="Pursley I."/>
            <person name="Horton D.L."/>
            <person name="Alikhan N.F."/>
            <person name="Baker D."/>
            <person name="Gharbi K."/>
            <person name="Hall N."/>
            <person name="Watson M."/>
            <person name="Adriaenssens E.M."/>
            <person name="Foster-Nyarko E."/>
            <person name="Jarju S."/>
            <person name="Secka A."/>
            <person name="Antonio M."/>
            <person name="Oren A."/>
            <person name="Chaudhuri R.R."/>
            <person name="La Ragione R."/>
            <person name="Hildebrand F."/>
            <person name="Pallen M.J."/>
        </authorList>
    </citation>
    <scope>NUCLEOTIDE SEQUENCE</scope>
    <source>
        <strain evidence="2">CHK199-9574</strain>
    </source>
</reference>
<evidence type="ECO:0000256" key="1">
    <source>
        <dbReference type="ARBA" id="ARBA00023125"/>
    </source>
</evidence>
<name>A0A9D1Z8N0_9FIRM</name>
<dbReference type="InterPro" id="IPR030489">
    <property type="entry name" value="TR_Rrf2-type_CS"/>
</dbReference>
<dbReference type="GO" id="GO:0003677">
    <property type="term" value="F:DNA binding"/>
    <property type="evidence" value="ECO:0007669"/>
    <property type="project" value="UniProtKB-KW"/>
</dbReference>
<dbReference type="NCBIfam" id="TIGR00738">
    <property type="entry name" value="rrf2_super"/>
    <property type="match status" value="1"/>
</dbReference>
<reference evidence="2" key="2">
    <citation type="submission" date="2021-04" db="EMBL/GenBank/DDBJ databases">
        <authorList>
            <person name="Gilroy R."/>
        </authorList>
    </citation>
    <scope>NUCLEOTIDE SEQUENCE</scope>
    <source>
        <strain evidence="2">CHK199-9574</strain>
    </source>
</reference>
<evidence type="ECO:0000313" key="2">
    <source>
        <dbReference type="EMBL" id="HIY78160.1"/>
    </source>
</evidence>
<gene>
    <name evidence="2" type="ORF">H9728_03870</name>
</gene>
<dbReference type="GO" id="GO:0003700">
    <property type="term" value="F:DNA-binding transcription factor activity"/>
    <property type="evidence" value="ECO:0007669"/>
    <property type="project" value="TreeGrafter"/>
</dbReference>
<dbReference type="EMBL" id="DXCO01000030">
    <property type="protein sequence ID" value="HIY78160.1"/>
    <property type="molecule type" value="Genomic_DNA"/>
</dbReference>
<sequence>MRLSSKSQYGLKACYILACNYPDKCVSASALEREIAVSGKYIEKIMRMLSGSGIVTAVRGVSGGYKLTREPSRITVGDIARSLEDNMEIVDCISSCCPRCASGDVWRRLYEGINEVLDSMTLQTMLDEHGSHGVCICGENCSAAKDAV</sequence>
<dbReference type="InterPro" id="IPR036388">
    <property type="entry name" value="WH-like_DNA-bd_sf"/>
</dbReference>
<dbReference type="PANTHER" id="PTHR33221">
    <property type="entry name" value="WINGED HELIX-TURN-HELIX TRANSCRIPTIONAL REGULATOR, RRF2 FAMILY"/>
    <property type="match status" value="1"/>
</dbReference>
<dbReference type="Proteomes" id="UP000824135">
    <property type="component" value="Unassembled WGS sequence"/>
</dbReference>
<dbReference type="PANTHER" id="PTHR33221:SF5">
    <property type="entry name" value="HTH-TYPE TRANSCRIPTIONAL REGULATOR ISCR"/>
    <property type="match status" value="1"/>
</dbReference>
<dbReference type="InterPro" id="IPR036390">
    <property type="entry name" value="WH_DNA-bd_sf"/>
</dbReference>
<evidence type="ECO:0000313" key="3">
    <source>
        <dbReference type="Proteomes" id="UP000824135"/>
    </source>
</evidence>
<organism evidence="2 3">
    <name type="scientific">Candidatus Borkfalkia excrementavium</name>
    <dbReference type="NCBI Taxonomy" id="2838505"/>
    <lineage>
        <taxon>Bacteria</taxon>
        <taxon>Bacillati</taxon>
        <taxon>Bacillota</taxon>
        <taxon>Clostridia</taxon>
        <taxon>Christensenellales</taxon>
        <taxon>Christensenellaceae</taxon>
        <taxon>Candidatus Borkfalkia</taxon>
    </lineage>
</organism>
<dbReference type="Pfam" id="PF02082">
    <property type="entry name" value="Rrf2"/>
    <property type="match status" value="1"/>
</dbReference>
<dbReference type="GO" id="GO:0005829">
    <property type="term" value="C:cytosol"/>
    <property type="evidence" value="ECO:0007669"/>
    <property type="project" value="TreeGrafter"/>
</dbReference>
<dbReference type="Gene3D" id="1.10.10.10">
    <property type="entry name" value="Winged helix-like DNA-binding domain superfamily/Winged helix DNA-binding domain"/>
    <property type="match status" value="1"/>
</dbReference>
<dbReference type="SUPFAM" id="SSF46785">
    <property type="entry name" value="Winged helix' DNA-binding domain"/>
    <property type="match status" value="1"/>
</dbReference>
<keyword evidence="1" id="KW-0238">DNA-binding</keyword>
<dbReference type="InterPro" id="IPR000944">
    <property type="entry name" value="Tscrpt_reg_Rrf2"/>
</dbReference>
<dbReference type="PROSITE" id="PS01332">
    <property type="entry name" value="HTH_RRF2_1"/>
    <property type="match status" value="1"/>
</dbReference>
<proteinExistence type="predicted"/>
<dbReference type="AlphaFoldDB" id="A0A9D1Z8N0"/>